<dbReference type="RefSeq" id="WP_285763700.1">
    <property type="nucleotide sequence ID" value="NZ_BSYJ01000003.1"/>
</dbReference>
<evidence type="ECO:0000313" key="2">
    <source>
        <dbReference type="EMBL" id="GMG87060.1"/>
    </source>
</evidence>
<feature type="domain" description="DUF1722" evidence="1">
    <location>
        <begin position="214"/>
        <end position="330"/>
    </location>
</feature>
<dbReference type="InterPro" id="IPR017087">
    <property type="entry name" value="UCP037004"/>
</dbReference>
<dbReference type="PANTHER" id="PTHR30087:SF0">
    <property type="entry name" value="INNER MEMBRANE PROTEIN"/>
    <property type="match status" value="1"/>
</dbReference>
<dbReference type="EMBL" id="BSYJ01000003">
    <property type="protein sequence ID" value="GMG87060.1"/>
    <property type="molecule type" value="Genomic_DNA"/>
</dbReference>
<name>A0ABQ6LYB0_9GAMM</name>
<dbReference type="Proteomes" id="UP001224392">
    <property type="component" value="Unassembled WGS sequence"/>
</dbReference>
<organism evidence="2 3">
    <name type="scientific">Biformimicrobium ophioploci</name>
    <dbReference type="NCBI Taxonomy" id="3036711"/>
    <lineage>
        <taxon>Bacteria</taxon>
        <taxon>Pseudomonadati</taxon>
        <taxon>Pseudomonadota</taxon>
        <taxon>Gammaproteobacteria</taxon>
        <taxon>Cellvibrionales</taxon>
        <taxon>Microbulbiferaceae</taxon>
        <taxon>Biformimicrobium</taxon>
    </lineage>
</organism>
<dbReference type="PIRSF" id="PIRSF037004">
    <property type="entry name" value="UCP037004"/>
    <property type="match status" value="1"/>
</dbReference>
<comment type="caution">
    <text evidence="2">The sequence shown here is derived from an EMBL/GenBank/DDBJ whole genome shotgun (WGS) entry which is preliminary data.</text>
</comment>
<proteinExistence type="predicted"/>
<reference evidence="2 3" key="1">
    <citation type="submission" date="2023-04" db="EMBL/GenBank/DDBJ databases">
        <title>Marinobulbifer ophiurae gen. nov., sp. Nov., isolate from tissue of brittle star Ophioplocus japonicus.</title>
        <authorList>
            <person name="Kawano K."/>
            <person name="Sawayama S."/>
            <person name="Nakagawa S."/>
        </authorList>
    </citation>
    <scope>NUCLEOTIDE SEQUENCE [LARGE SCALE GENOMIC DNA]</scope>
    <source>
        <strain evidence="2 3">NKW57</strain>
    </source>
</reference>
<sequence>MAKKEEIPVLEVRNESTVEADVGEAGKIPVGLSACLAGYEVRYNGGHSQSRLCLRTLSEFFTFRTFCPEVAAGFGIPRPTMRLSGSPEAPRLTLSDDASVDLTDQLMNAVNPKLDEFDGLDGYILMKNSPSCGMERVKIYRDNGYPYDEKGSGFFAAALMEKYPLLPVEEEGRLHDARLLENFVLRVYAHHNFRQEVLAEPSHHKLIQFHSSYKYVLMAHHQQSPRDLGHLLADAGKQPLGTLVQEYFEAFMEAIKKPASTRNHTNTLMHILGYLKKDVPAPARQNILDTIHRYRQAEVPLVVPLTLLSHYIDQAGSDYIRAQRYLQPYPQSLGLTNAI</sequence>
<gene>
    <name evidence="2" type="ORF">MNKW57_13810</name>
</gene>
<dbReference type="PANTHER" id="PTHR30087">
    <property type="entry name" value="INNER MEMBRANE PROTEIN"/>
    <property type="match status" value="1"/>
</dbReference>
<protein>
    <submittedName>
        <fullName evidence="2">DUF523 and DUF1722 domain-containing protein</fullName>
    </submittedName>
</protein>
<dbReference type="Pfam" id="PF08349">
    <property type="entry name" value="DUF1722"/>
    <property type="match status" value="1"/>
</dbReference>
<evidence type="ECO:0000313" key="3">
    <source>
        <dbReference type="Proteomes" id="UP001224392"/>
    </source>
</evidence>
<dbReference type="InterPro" id="IPR013560">
    <property type="entry name" value="DUF1722"/>
</dbReference>
<accession>A0ABQ6LYB0</accession>
<evidence type="ECO:0000259" key="1">
    <source>
        <dbReference type="Pfam" id="PF08349"/>
    </source>
</evidence>
<dbReference type="Pfam" id="PF04463">
    <property type="entry name" value="2-thiour_desulf"/>
    <property type="match status" value="1"/>
</dbReference>
<keyword evidence="3" id="KW-1185">Reference proteome</keyword>
<dbReference type="InterPro" id="IPR007553">
    <property type="entry name" value="2-thiour_desulf"/>
</dbReference>